<dbReference type="InterPro" id="IPR007543">
    <property type="entry name" value="LptD_C"/>
</dbReference>
<dbReference type="GO" id="GO:0043165">
    <property type="term" value="P:Gram-negative-bacterium-type cell outer membrane assembly"/>
    <property type="evidence" value="ECO:0007669"/>
    <property type="project" value="UniProtKB-UniRule"/>
</dbReference>
<evidence type="ECO:0000313" key="5">
    <source>
        <dbReference type="Proteomes" id="UP000179344"/>
    </source>
</evidence>
<dbReference type="Proteomes" id="UP000179344">
    <property type="component" value="Unassembled WGS sequence"/>
</dbReference>
<feature type="chain" id="PRO_5009355399" description="LPS-assembly protein LptD" evidence="1">
    <location>
        <begin position="25"/>
        <end position="743"/>
    </location>
</feature>
<dbReference type="InterPro" id="IPR020889">
    <property type="entry name" value="LipoPS_assembly_LptD"/>
</dbReference>
<dbReference type="AlphaFoldDB" id="A0A1F6TAW7"/>
<dbReference type="Pfam" id="PF19838">
    <property type="entry name" value="LptD_2"/>
    <property type="match status" value="1"/>
</dbReference>
<dbReference type="InterPro" id="IPR050218">
    <property type="entry name" value="LptD"/>
</dbReference>
<evidence type="ECO:0000256" key="1">
    <source>
        <dbReference type="HAMAP-Rule" id="MF_01411"/>
    </source>
</evidence>
<reference evidence="4 5" key="1">
    <citation type="journal article" date="2016" name="Nat. Commun.">
        <title>Thousands of microbial genomes shed light on interconnected biogeochemical processes in an aquifer system.</title>
        <authorList>
            <person name="Anantharaman K."/>
            <person name="Brown C.T."/>
            <person name="Hug L.A."/>
            <person name="Sharon I."/>
            <person name="Castelle C.J."/>
            <person name="Probst A.J."/>
            <person name="Thomas B.C."/>
            <person name="Singh A."/>
            <person name="Wilkins M.J."/>
            <person name="Karaoz U."/>
            <person name="Brodie E.L."/>
            <person name="Williams K.H."/>
            <person name="Hubbard S.S."/>
            <person name="Banfield J.F."/>
        </authorList>
    </citation>
    <scope>NUCLEOTIDE SEQUENCE [LARGE SCALE GENOMIC DNA]</scope>
</reference>
<gene>
    <name evidence="1" type="primary">lptD</name>
    <name evidence="4" type="ORF">A2V92_00720</name>
</gene>
<comment type="subunit">
    <text evidence="1">Component of the lipopolysaccharide transport and assembly complex.</text>
</comment>
<name>A0A1F6TAW7_9PROT</name>
<evidence type="ECO:0000313" key="4">
    <source>
        <dbReference type="EMBL" id="OGI42185.1"/>
    </source>
</evidence>
<comment type="similarity">
    <text evidence="1">Belongs to the LptD family.</text>
</comment>
<keyword evidence="1" id="KW-0732">Signal</keyword>
<dbReference type="GO" id="GO:0009279">
    <property type="term" value="C:cell outer membrane"/>
    <property type="evidence" value="ECO:0007669"/>
    <property type="project" value="UniProtKB-SubCell"/>
</dbReference>
<dbReference type="PANTHER" id="PTHR30189:SF1">
    <property type="entry name" value="LPS-ASSEMBLY PROTEIN LPTD"/>
    <property type="match status" value="1"/>
</dbReference>
<evidence type="ECO:0000259" key="2">
    <source>
        <dbReference type="Pfam" id="PF04453"/>
    </source>
</evidence>
<accession>A0A1F6TAW7</accession>
<dbReference type="GO" id="GO:1990351">
    <property type="term" value="C:transporter complex"/>
    <property type="evidence" value="ECO:0007669"/>
    <property type="project" value="TreeGrafter"/>
</dbReference>
<comment type="function">
    <text evidence="1">Involved in the assembly of lipopolysaccharide (LPS) at the surface of the outer membrane.</text>
</comment>
<feature type="signal peptide" evidence="1">
    <location>
        <begin position="1"/>
        <end position="24"/>
    </location>
</feature>
<protein>
    <recommendedName>
        <fullName evidence="1">LPS-assembly protein LptD</fullName>
    </recommendedName>
</protein>
<dbReference type="EMBL" id="MFST01000157">
    <property type="protein sequence ID" value="OGI42185.1"/>
    <property type="molecule type" value="Genomic_DNA"/>
</dbReference>
<feature type="domain" description="LptD C-terminal" evidence="2">
    <location>
        <begin position="291"/>
        <end position="653"/>
    </location>
</feature>
<dbReference type="GO" id="GO:0015920">
    <property type="term" value="P:lipopolysaccharide transport"/>
    <property type="evidence" value="ECO:0007669"/>
    <property type="project" value="InterPro"/>
</dbReference>
<dbReference type="InterPro" id="IPR045659">
    <property type="entry name" value="LptD_2"/>
</dbReference>
<dbReference type="HAMAP" id="MF_01411">
    <property type="entry name" value="LPS_assembly_LptD"/>
    <property type="match status" value="1"/>
</dbReference>
<sequence length="743" mass="82099" precursor="true">MPPARAARPILFAAAVLLCAPAPAADETACPAPLPALQPRAPAPGASAPPTQIYAREVRSVAGGVSEFIGDVELERGGDRLTADRLRYDKAADQADASGDIRLGNAAGDSLATSELHLQLESHTGYAGPSSYTLAHGLVRGDAERIELAGPDLMRLRRARFTTCPPGQDSWFLRMSTLELDTADDLGTAYNTTVAFQGVPIFYLPYLSFSISDRRKSGFLFPRLGTSENLGTEIAVPYYWNIAPNYDATITPRILSKRGVQLQNEFRYLGRRHEGRLDFDILENDKVGGEDRAAGAFKHQHALGRYWSAGADIRGVSDKNYLSDFGDRLAITSQTHMPQNADVRYRGLRWNFDARLSDYQTVDNTIAEADRPYARLPQLTLATTPPSGSSGPRYHLDSEWTRFHRGQRLNGERLNLNPALSLPLTRGYGFFTPRLGARYIGYDLAGDTAGVADTSPELTRGVYGLDTGLFFDRDSVWGGREYTQTLEPRLFYLYVPYKGQDDLPNFDTGAADFSFTNLFRDNRFSGGDRVGDANQITAALTTRLLDGQDGVERLRLSLGRIHYFADRKVNLPPGTIGSDTSDTVAEAAAWLVGNWHARASVQWGRGTDETQKSNIYLQYNPERNKILNLGQRHIRNELRQTDVSAEWPVGGRWALRARSVYSQHDNRNLETYAGLEYNACCWALRLVATRRYISTTNDQVNAAMFELDLTGLSKRGTVPESPLTQSLFSFPASTRAAGDTPAP</sequence>
<keyword evidence="1" id="KW-0998">Cell outer membrane</keyword>
<dbReference type="Pfam" id="PF04453">
    <property type="entry name" value="LptD"/>
    <property type="match status" value="1"/>
</dbReference>
<comment type="subcellular location">
    <subcellularLocation>
        <location evidence="1">Cell outer membrane</location>
    </subcellularLocation>
</comment>
<organism evidence="4 5">
    <name type="scientific">Candidatus Muproteobacteria bacterium RBG_16_65_31</name>
    <dbReference type="NCBI Taxonomy" id="1817759"/>
    <lineage>
        <taxon>Bacteria</taxon>
        <taxon>Pseudomonadati</taxon>
        <taxon>Pseudomonadota</taxon>
        <taxon>Candidatus Muproteobacteria</taxon>
    </lineage>
</organism>
<comment type="caution">
    <text evidence="4">The sequence shown here is derived from an EMBL/GenBank/DDBJ whole genome shotgun (WGS) entry which is preliminary data.</text>
</comment>
<evidence type="ECO:0000259" key="3">
    <source>
        <dbReference type="Pfam" id="PF19838"/>
    </source>
</evidence>
<comment type="caution">
    <text evidence="1">Lacks conserved residue(s) required for the propagation of feature annotation.</text>
</comment>
<feature type="domain" description="LPS-assembly protein LptD central" evidence="3">
    <location>
        <begin position="193"/>
        <end position="288"/>
    </location>
</feature>
<proteinExistence type="inferred from homology"/>
<dbReference type="PANTHER" id="PTHR30189">
    <property type="entry name" value="LPS-ASSEMBLY PROTEIN"/>
    <property type="match status" value="1"/>
</dbReference>
<keyword evidence="1" id="KW-0472">Membrane</keyword>